<organism evidence="1 2">
    <name type="scientific">Eumeta variegata</name>
    <name type="common">Bagworm moth</name>
    <name type="synonym">Eumeta japonica</name>
    <dbReference type="NCBI Taxonomy" id="151549"/>
    <lineage>
        <taxon>Eukaryota</taxon>
        <taxon>Metazoa</taxon>
        <taxon>Ecdysozoa</taxon>
        <taxon>Arthropoda</taxon>
        <taxon>Hexapoda</taxon>
        <taxon>Insecta</taxon>
        <taxon>Pterygota</taxon>
        <taxon>Neoptera</taxon>
        <taxon>Endopterygota</taxon>
        <taxon>Lepidoptera</taxon>
        <taxon>Glossata</taxon>
        <taxon>Ditrysia</taxon>
        <taxon>Tineoidea</taxon>
        <taxon>Psychidae</taxon>
        <taxon>Oiketicinae</taxon>
        <taxon>Eumeta</taxon>
    </lineage>
</organism>
<evidence type="ECO:0000313" key="2">
    <source>
        <dbReference type="Proteomes" id="UP000299102"/>
    </source>
</evidence>
<gene>
    <name evidence="1" type="ORF">EVAR_88966_1</name>
</gene>
<name>A0A4C1VSX3_EUMVA</name>
<proteinExistence type="predicted"/>
<keyword evidence="2" id="KW-1185">Reference proteome</keyword>
<dbReference type="Proteomes" id="UP000299102">
    <property type="component" value="Unassembled WGS sequence"/>
</dbReference>
<protein>
    <submittedName>
        <fullName evidence="1">Uncharacterized protein</fullName>
    </submittedName>
</protein>
<sequence length="280" mass="31407">MQLDEIITSRHYKQTHLQIAISKRRRAGEESSTSVYTFTCSPPASAHRRNTAERGRRAGATTTMPCHMIARRARRQNVRICLKPVLSKYICPEKSNYAEFQVNRTNNLGDLVLSQSGKITANQSNGLPAGAQRQCHEHVRHDLIGITHVLGYGSDNVNHRVYVRRRRGAGARPPINRVFGRGARTSAFDGDPSQQQITFLHDVSGTADDRRHLRDNNARDPRLSVSKKCGTSGSIWLNLKSHCPIGRGQRSDPTSLFEGVALDRAQSHRRSFLPEYPLHT</sequence>
<evidence type="ECO:0000313" key="1">
    <source>
        <dbReference type="EMBL" id="GBP40905.1"/>
    </source>
</evidence>
<dbReference type="EMBL" id="BGZK01000389">
    <property type="protein sequence ID" value="GBP40905.1"/>
    <property type="molecule type" value="Genomic_DNA"/>
</dbReference>
<accession>A0A4C1VSX3</accession>
<reference evidence="1 2" key="1">
    <citation type="journal article" date="2019" name="Commun. Biol.">
        <title>The bagworm genome reveals a unique fibroin gene that provides high tensile strength.</title>
        <authorList>
            <person name="Kono N."/>
            <person name="Nakamura H."/>
            <person name="Ohtoshi R."/>
            <person name="Tomita M."/>
            <person name="Numata K."/>
            <person name="Arakawa K."/>
        </authorList>
    </citation>
    <scope>NUCLEOTIDE SEQUENCE [LARGE SCALE GENOMIC DNA]</scope>
</reference>
<comment type="caution">
    <text evidence="1">The sequence shown here is derived from an EMBL/GenBank/DDBJ whole genome shotgun (WGS) entry which is preliminary data.</text>
</comment>
<dbReference type="AlphaFoldDB" id="A0A4C1VSX3"/>